<evidence type="ECO:0000256" key="3">
    <source>
        <dbReference type="SAM" id="SignalP"/>
    </source>
</evidence>
<reference evidence="4 5" key="1">
    <citation type="journal article" date="2009" name="Nat. Genet.">
        <title>The genome of the cucumber, Cucumis sativus L.</title>
        <authorList>
            <person name="Huang S."/>
            <person name="Li R."/>
            <person name="Zhang Z."/>
            <person name="Li L."/>
            <person name="Gu X."/>
            <person name="Fan W."/>
            <person name="Lucas W.J."/>
            <person name="Wang X."/>
            <person name="Xie B."/>
            <person name="Ni P."/>
            <person name="Ren Y."/>
            <person name="Zhu H."/>
            <person name="Li J."/>
            <person name="Lin K."/>
            <person name="Jin W."/>
            <person name="Fei Z."/>
            <person name="Li G."/>
            <person name="Staub J."/>
            <person name="Kilian A."/>
            <person name="van der Vossen E.A."/>
            <person name="Wu Y."/>
            <person name="Guo J."/>
            <person name="He J."/>
            <person name="Jia Z."/>
            <person name="Ren Y."/>
            <person name="Tian G."/>
            <person name="Lu Y."/>
            <person name="Ruan J."/>
            <person name="Qian W."/>
            <person name="Wang M."/>
            <person name="Huang Q."/>
            <person name="Li B."/>
            <person name="Xuan Z."/>
            <person name="Cao J."/>
            <person name="Asan"/>
            <person name="Wu Z."/>
            <person name="Zhang J."/>
            <person name="Cai Q."/>
            <person name="Bai Y."/>
            <person name="Zhao B."/>
            <person name="Han Y."/>
            <person name="Li Y."/>
            <person name="Li X."/>
            <person name="Wang S."/>
            <person name="Shi Q."/>
            <person name="Liu S."/>
            <person name="Cho W.K."/>
            <person name="Kim J.Y."/>
            <person name="Xu Y."/>
            <person name="Heller-Uszynska K."/>
            <person name="Miao H."/>
            <person name="Cheng Z."/>
            <person name="Zhang S."/>
            <person name="Wu J."/>
            <person name="Yang Y."/>
            <person name="Kang H."/>
            <person name="Li M."/>
            <person name="Liang H."/>
            <person name="Ren X."/>
            <person name="Shi Z."/>
            <person name="Wen M."/>
            <person name="Jian M."/>
            <person name="Yang H."/>
            <person name="Zhang G."/>
            <person name="Yang Z."/>
            <person name="Chen R."/>
            <person name="Liu S."/>
            <person name="Li J."/>
            <person name="Ma L."/>
            <person name="Liu H."/>
            <person name="Zhou Y."/>
            <person name="Zhao J."/>
            <person name="Fang X."/>
            <person name="Li G."/>
            <person name="Fang L."/>
            <person name="Li Y."/>
            <person name="Liu D."/>
            <person name="Zheng H."/>
            <person name="Zhang Y."/>
            <person name="Qin N."/>
            <person name="Li Z."/>
            <person name="Yang G."/>
            <person name="Yang S."/>
            <person name="Bolund L."/>
            <person name="Kristiansen K."/>
            <person name="Zheng H."/>
            <person name="Li S."/>
            <person name="Zhang X."/>
            <person name="Yang H."/>
            <person name="Wang J."/>
            <person name="Sun R."/>
            <person name="Zhang B."/>
            <person name="Jiang S."/>
            <person name="Wang J."/>
            <person name="Du Y."/>
            <person name="Li S."/>
        </authorList>
    </citation>
    <scope>NUCLEOTIDE SEQUENCE [LARGE SCALE GENOMIC DNA]</scope>
    <source>
        <strain evidence="5">cv. 9930</strain>
    </source>
</reference>
<feature type="compositionally biased region" description="Polar residues" evidence="1">
    <location>
        <begin position="32"/>
        <end position="43"/>
    </location>
</feature>
<reference evidence="4 5" key="2">
    <citation type="journal article" date="2009" name="PLoS ONE">
        <title>An integrated genetic and cytogenetic map of the cucumber genome.</title>
        <authorList>
            <person name="Ren Y."/>
            <person name="Zhang Z."/>
            <person name="Liu J."/>
            <person name="Staub J.E."/>
            <person name="Han Y."/>
            <person name="Cheng Z."/>
            <person name="Li X."/>
            <person name="Lu J."/>
            <person name="Miao H."/>
            <person name="Kang H."/>
            <person name="Xie B."/>
            <person name="Gu X."/>
            <person name="Wang X."/>
            <person name="Du Y."/>
            <person name="Jin W."/>
            <person name="Huang S."/>
        </authorList>
    </citation>
    <scope>NUCLEOTIDE SEQUENCE [LARGE SCALE GENOMIC DNA]</scope>
    <source>
        <strain evidence="5">cv. 9930</strain>
    </source>
</reference>
<name>A0A0A0LTC2_CUCSA</name>
<feature type="signal peptide" evidence="3">
    <location>
        <begin position="1"/>
        <end position="28"/>
    </location>
</feature>
<sequence length="145" mass="16800">MADLKPLHVLLIIAPLLILASQLNLIFAHTDSSTPSNLPQQTTNEEEHLPSSDPHLSPPLSNQRAARNNKTKAHPHELAGTKISLKRLRSSRDSIRKRRRRNHQRAWRRRNYSSHGCRLTVSLSYIWFGIFWSILHNLIYFNSPR</sequence>
<dbReference type="AlphaFoldDB" id="A0A0A0LTC2"/>
<evidence type="ECO:0000313" key="5">
    <source>
        <dbReference type="Proteomes" id="UP000029981"/>
    </source>
</evidence>
<organism evidence="4 5">
    <name type="scientific">Cucumis sativus</name>
    <name type="common">Cucumber</name>
    <dbReference type="NCBI Taxonomy" id="3659"/>
    <lineage>
        <taxon>Eukaryota</taxon>
        <taxon>Viridiplantae</taxon>
        <taxon>Streptophyta</taxon>
        <taxon>Embryophyta</taxon>
        <taxon>Tracheophyta</taxon>
        <taxon>Spermatophyta</taxon>
        <taxon>Magnoliopsida</taxon>
        <taxon>eudicotyledons</taxon>
        <taxon>Gunneridae</taxon>
        <taxon>Pentapetalae</taxon>
        <taxon>rosids</taxon>
        <taxon>fabids</taxon>
        <taxon>Cucurbitales</taxon>
        <taxon>Cucurbitaceae</taxon>
        <taxon>Benincaseae</taxon>
        <taxon>Cucumis</taxon>
    </lineage>
</organism>
<keyword evidence="5" id="KW-1185">Reference proteome</keyword>
<feature type="chain" id="PRO_5001973123" description="Transmembrane protein" evidence="3">
    <location>
        <begin position="29"/>
        <end position="145"/>
    </location>
</feature>
<dbReference type="Proteomes" id="UP000029981">
    <property type="component" value="Chromosome 1"/>
</dbReference>
<evidence type="ECO:0000256" key="2">
    <source>
        <dbReference type="SAM" id="Phobius"/>
    </source>
</evidence>
<keyword evidence="2" id="KW-0472">Membrane</keyword>
<dbReference type="Gramene" id="KGN65175">
    <property type="protein sequence ID" value="KGN65175"/>
    <property type="gene ID" value="Csa_1G257320"/>
</dbReference>
<gene>
    <name evidence="4" type="ORF">Csa_1G257320</name>
</gene>
<proteinExistence type="predicted"/>
<evidence type="ECO:0008006" key="6">
    <source>
        <dbReference type="Google" id="ProtNLM"/>
    </source>
</evidence>
<keyword evidence="2" id="KW-0812">Transmembrane</keyword>
<evidence type="ECO:0000256" key="1">
    <source>
        <dbReference type="SAM" id="MobiDB-lite"/>
    </source>
</evidence>
<reference evidence="4 5" key="4">
    <citation type="journal article" date="2011" name="BMC Genomics">
        <title>RNA-Seq improves annotation of protein-coding genes in the cucumber genome.</title>
        <authorList>
            <person name="Li Z."/>
            <person name="Zhang Z."/>
            <person name="Yan P."/>
            <person name="Huang S."/>
            <person name="Fei Z."/>
            <person name="Lin K."/>
        </authorList>
    </citation>
    <scope>NUCLEOTIDE SEQUENCE [LARGE SCALE GENOMIC DNA]</scope>
    <source>
        <strain evidence="5">cv. 9930</strain>
    </source>
</reference>
<evidence type="ECO:0000313" key="4">
    <source>
        <dbReference type="EMBL" id="KGN65175.1"/>
    </source>
</evidence>
<protein>
    <recommendedName>
        <fullName evidence="6">Transmembrane protein</fullName>
    </recommendedName>
</protein>
<feature type="compositionally biased region" description="Low complexity" evidence="1">
    <location>
        <begin position="51"/>
        <end position="61"/>
    </location>
</feature>
<accession>A0A0A0LTC2</accession>
<reference evidence="4 5" key="3">
    <citation type="journal article" date="2010" name="BMC Genomics">
        <title>Transcriptome sequencing and comparative analysis of cucumber flowers with different sex types.</title>
        <authorList>
            <person name="Guo S."/>
            <person name="Zheng Y."/>
            <person name="Joung J.G."/>
            <person name="Liu S."/>
            <person name="Zhang Z."/>
            <person name="Crasta O.R."/>
            <person name="Sobral B.W."/>
            <person name="Xu Y."/>
            <person name="Huang S."/>
            <person name="Fei Z."/>
        </authorList>
    </citation>
    <scope>NUCLEOTIDE SEQUENCE [LARGE SCALE GENOMIC DNA]</scope>
    <source>
        <strain evidence="5">cv. 9930</strain>
    </source>
</reference>
<feature type="compositionally biased region" description="Basic residues" evidence="1">
    <location>
        <begin position="84"/>
        <end position="109"/>
    </location>
</feature>
<keyword evidence="2" id="KW-1133">Transmembrane helix</keyword>
<dbReference type="EMBL" id="CM002922">
    <property type="protein sequence ID" value="KGN65175.1"/>
    <property type="molecule type" value="Genomic_DNA"/>
</dbReference>
<keyword evidence="3" id="KW-0732">Signal</keyword>
<feature type="region of interest" description="Disordered" evidence="1">
    <location>
        <begin position="32"/>
        <end position="109"/>
    </location>
</feature>
<feature type="transmembrane region" description="Helical" evidence="2">
    <location>
        <begin position="119"/>
        <end position="141"/>
    </location>
</feature>